<evidence type="ECO:0000313" key="2">
    <source>
        <dbReference type="Proteomes" id="UP000724584"/>
    </source>
</evidence>
<organism evidence="1 2">
    <name type="scientific">Chaetomium tenue</name>
    <dbReference type="NCBI Taxonomy" id="1854479"/>
    <lineage>
        <taxon>Eukaryota</taxon>
        <taxon>Fungi</taxon>
        <taxon>Dikarya</taxon>
        <taxon>Ascomycota</taxon>
        <taxon>Pezizomycotina</taxon>
        <taxon>Sordariomycetes</taxon>
        <taxon>Sordariomycetidae</taxon>
        <taxon>Sordariales</taxon>
        <taxon>Chaetomiaceae</taxon>
        <taxon>Chaetomium</taxon>
    </lineage>
</organism>
<dbReference type="EMBL" id="JAGIZQ010000006">
    <property type="protein sequence ID" value="KAH6623099.1"/>
    <property type="molecule type" value="Genomic_DNA"/>
</dbReference>
<sequence>MASTARTVINHKTGYGREYIEYSDGSQWTRKLDCKTKQPVGEWAKVETAPNDNDAVIPATRHLALVTENQADGEPKHWSLFSYLPDETGRGRGQRWQATGDAQFMHFEHAADIDPMNAESFAWHQVMNSDISEVQVTRIDEIARSEPPPRAESRATVTEHCQGWSIRVLKRLAVEGMVEQTAIAMLEQRMDPI</sequence>
<dbReference type="Proteomes" id="UP000724584">
    <property type="component" value="Unassembled WGS sequence"/>
</dbReference>
<keyword evidence="2" id="KW-1185">Reference proteome</keyword>
<gene>
    <name evidence="1" type="ORF">F5144DRAFT_353082</name>
</gene>
<evidence type="ECO:0000313" key="1">
    <source>
        <dbReference type="EMBL" id="KAH6623099.1"/>
    </source>
</evidence>
<name>A0ACB7NZL2_9PEZI</name>
<comment type="caution">
    <text evidence="1">The sequence shown here is derived from an EMBL/GenBank/DDBJ whole genome shotgun (WGS) entry which is preliminary data.</text>
</comment>
<protein>
    <submittedName>
        <fullName evidence="1">Uncharacterized protein</fullName>
    </submittedName>
</protein>
<proteinExistence type="predicted"/>
<reference evidence="1 2" key="1">
    <citation type="journal article" date="2021" name="Nat. Commun.">
        <title>Genetic determinants of endophytism in the Arabidopsis root mycobiome.</title>
        <authorList>
            <person name="Mesny F."/>
            <person name="Miyauchi S."/>
            <person name="Thiergart T."/>
            <person name="Pickel B."/>
            <person name="Atanasova L."/>
            <person name="Karlsson M."/>
            <person name="Huettel B."/>
            <person name="Barry K.W."/>
            <person name="Haridas S."/>
            <person name="Chen C."/>
            <person name="Bauer D."/>
            <person name="Andreopoulos W."/>
            <person name="Pangilinan J."/>
            <person name="LaButti K."/>
            <person name="Riley R."/>
            <person name="Lipzen A."/>
            <person name="Clum A."/>
            <person name="Drula E."/>
            <person name="Henrissat B."/>
            <person name="Kohler A."/>
            <person name="Grigoriev I.V."/>
            <person name="Martin F.M."/>
            <person name="Hacquard S."/>
        </authorList>
    </citation>
    <scope>NUCLEOTIDE SEQUENCE [LARGE SCALE GENOMIC DNA]</scope>
    <source>
        <strain evidence="1 2">MPI-SDFR-AT-0079</strain>
    </source>
</reference>
<accession>A0ACB7NZL2</accession>